<keyword evidence="1" id="KW-0175">Coiled coil</keyword>
<dbReference type="Proteomes" id="UP000198341">
    <property type="component" value="Chromosome 17"/>
</dbReference>
<feature type="coiled-coil region" evidence="1">
    <location>
        <begin position="145"/>
        <end position="264"/>
    </location>
</feature>
<accession>K8F6P6</accession>
<feature type="transmembrane region" description="Helical" evidence="3">
    <location>
        <begin position="394"/>
        <end position="413"/>
    </location>
</feature>
<dbReference type="GeneID" id="19011054"/>
<evidence type="ECO:0000256" key="2">
    <source>
        <dbReference type="SAM" id="MobiDB-lite"/>
    </source>
</evidence>
<dbReference type="AlphaFoldDB" id="K8F6P6"/>
<keyword evidence="5" id="KW-1185">Reference proteome</keyword>
<organism evidence="4 5">
    <name type="scientific">Bathycoccus prasinos</name>
    <dbReference type="NCBI Taxonomy" id="41875"/>
    <lineage>
        <taxon>Eukaryota</taxon>
        <taxon>Viridiplantae</taxon>
        <taxon>Chlorophyta</taxon>
        <taxon>Mamiellophyceae</taxon>
        <taxon>Mamiellales</taxon>
        <taxon>Bathycoccaceae</taxon>
        <taxon>Bathycoccus</taxon>
    </lineage>
</organism>
<evidence type="ECO:0000256" key="3">
    <source>
        <dbReference type="SAM" id="Phobius"/>
    </source>
</evidence>
<keyword evidence="3" id="KW-1133">Transmembrane helix</keyword>
<dbReference type="RefSeq" id="XP_007508396.1">
    <property type="nucleotide sequence ID" value="XM_007508334.1"/>
</dbReference>
<gene>
    <name evidence="4" type="ordered locus">Bathy17g01290</name>
</gene>
<feature type="compositionally biased region" description="Polar residues" evidence="2">
    <location>
        <begin position="361"/>
        <end position="370"/>
    </location>
</feature>
<feature type="region of interest" description="Disordered" evidence="2">
    <location>
        <begin position="1"/>
        <end position="44"/>
    </location>
</feature>
<evidence type="ECO:0000313" key="4">
    <source>
        <dbReference type="EMBL" id="CCO20500.1"/>
    </source>
</evidence>
<name>K8F6P6_9CHLO</name>
<feature type="region of interest" description="Disordered" evidence="2">
    <location>
        <begin position="349"/>
        <end position="370"/>
    </location>
</feature>
<proteinExistence type="predicted"/>
<evidence type="ECO:0000313" key="5">
    <source>
        <dbReference type="Proteomes" id="UP000198341"/>
    </source>
</evidence>
<reference evidence="4 5" key="1">
    <citation type="submission" date="2011-10" db="EMBL/GenBank/DDBJ databases">
        <authorList>
            <person name="Genoscope - CEA"/>
        </authorList>
    </citation>
    <scope>NUCLEOTIDE SEQUENCE [LARGE SCALE GENOMIC DNA]</scope>
    <source>
        <strain evidence="4 5">RCC 1105</strain>
    </source>
</reference>
<dbReference type="EMBL" id="FO082262">
    <property type="protein sequence ID" value="CCO20500.1"/>
    <property type="molecule type" value="Genomic_DNA"/>
</dbReference>
<protein>
    <submittedName>
        <fullName evidence="4">Uncharacterized protein</fullName>
    </submittedName>
</protein>
<keyword evidence="3" id="KW-0812">Transmembrane</keyword>
<evidence type="ECO:0000256" key="1">
    <source>
        <dbReference type="SAM" id="Coils"/>
    </source>
</evidence>
<keyword evidence="3" id="KW-0472">Membrane</keyword>
<dbReference type="KEGG" id="bpg:Bathy17g01290"/>
<feature type="region of interest" description="Disordered" evidence="2">
    <location>
        <begin position="105"/>
        <end position="131"/>
    </location>
</feature>
<sequence>MQNTGVMTVTPARKTLQFEKAARTPLSERSISDNETNDDENDKENKMHRAFGAAFLHMAFQGKMKNKSGGINVDEEDVKLMKASSKMERMEHELAQARAEIALLKEKKNNPPKQRNNKSVGELKSPLLLPSPPVLQTPLRFRRERDSFRKELKMISQNAEQTEAQMLEQKDKEQKLSQENEAWLLKALNEKTRALKIAAKANNASEKELMQAKETTDVLERSLREQTAKVLMYKQRLVKNEQARKKLESKVGRYRDALKDASLRNEAPEAMTMPPVEEDFSVDTAMSNESYCGENKVAINTNNNVERTTREENEGEEEEEVNFRVFPEQMMVGVPATPAMFQFPSKMMDKNSSHNEDEYETNTNLPDVTTTIMTPGGEVIDFYGRPKRDTKKDVFVILSVWAATIAALISMGTSSSLSSVVGERVVVKGFGFFC</sequence>